<organism evidence="8">
    <name type="scientific">Cladocopium goreaui</name>
    <dbReference type="NCBI Taxonomy" id="2562237"/>
    <lineage>
        <taxon>Eukaryota</taxon>
        <taxon>Sar</taxon>
        <taxon>Alveolata</taxon>
        <taxon>Dinophyceae</taxon>
        <taxon>Suessiales</taxon>
        <taxon>Symbiodiniaceae</taxon>
        <taxon>Cladocopium</taxon>
    </lineage>
</organism>
<dbReference type="GO" id="GO:0006048">
    <property type="term" value="P:UDP-N-acetylglucosamine biosynthetic process"/>
    <property type="evidence" value="ECO:0007669"/>
    <property type="project" value="TreeGrafter"/>
</dbReference>
<dbReference type="InterPro" id="IPR029044">
    <property type="entry name" value="Nucleotide-diphossugar_trans"/>
</dbReference>
<dbReference type="AlphaFoldDB" id="A0A9P1G8K0"/>
<dbReference type="EC" id="2.7.7.64" evidence="6"/>
<evidence type="ECO:0000256" key="4">
    <source>
        <dbReference type="ARBA" id="ARBA00022695"/>
    </source>
</evidence>
<dbReference type="Pfam" id="PF01704">
    <property type="entry name" value="UDPGP"/>
    <property type="match status" value="1"/>
</dbReference>
<evidence type="ECO:0000256" key="7">
    <source>
        <dbReference type="ARBA" id="ARBA00048259"/>
    </source>
</evidence>
<dbReference type="PANTHER" id="PTHR11952">
    <property type="entry name" value="UDP- GLUCOSE PYROPHOSPHORYLASE"/>
    <property type="match status" value="1"/>
</dbReference>
<dbReference type="SUPFAM" id="SSF53448">
    <property type="entry name" value="Nucleotide-diphospho-sugar transferases"/>
    <property type="match status" value="1"/>
</dbReference>
<reference evidence="8" key="1">
    <citation type="submission" date="2022-10" db="EMBL/GenBank/DDBJ databases">
        <authorList>
            <person name="Chen Y."/>
            <person name="Dougan E. K."/>
            <person name="Chan C."/>
            <person name="Rhodes N."/>
            <person name="Thang M."/>
        </authorList>
    </citation>
    <scope>NUCLEOTIDE SEQUENCE</scope>
</reference>
<dbReference type="InterPro" id="IPR002618">
    <property type="entry name" value="UDPGP_fam"/>
</dbReference>
<evidence type="ECO:0000256" key="6">
    <source>
        <dbReference type="ARBA" id="ARBA00039080"/>
    </source>
</evidence>
<keyword evidence="4 9" id="KW-0548">Nucleotidyltransferase</keyword>
<dbReference type="Gene3D" id="3.90.550.10">
    <property type="entry name" value="Spore Coat Polysaccharide Biosynthesis Protein SpsA, Chain A"/>
    <property type="match status" value="1"/>
</dbReference>
<evidence type="ECO:0000313" key="10">
    <source>
        <dbReference type="Proteomes" id="UP001152797"/>
    </source>
</evidence>
<name>A0A9P1G8K0_9DINO</name>
<keyword evidence="10" id="KW-1185">Reference proteome</keyword>
<accession>A0A9P1G8K0</accession>
<keyword evidence="3" id="KW-0808">Transferase</keyword>
<comment type="similarity">
    <text evidence="5">Belongs to the USP family.</text>
</comment>
<dbReference type="EMBL" id="CAMXCT020002972">
    <property type="protein sequence ID" value="CAL1155005.1"/>
    <property type="molecule type" value="Genomic_DNA"/>
</dbReference>
<gene>
    <name evidence="8" type="ORF">C1SCF055_LOCUS27660</name>
</gene>
<sequence length="639" mass="69994">MVSGDILEISAPRLNEVGRMAKVEEVPGLAENLVLLSKEQLSLAELLVSSGQQEIFAAWDASGIRDAEKVEFFNQISTLDRNYPGGIERYLQNARGLLQAAARAENPLDGWTPSVPQDGFQPEVGSEAFMEYEDLGAREVKGCCFVIPAGGLGERLGFSGVKFALPAELVTGCCVLEVYCAYLRGFQSFAERTSGQPCRLPLVIMASGDTESGIRALLESGNYFGLEKEQVTILVQEKVAALASSDALLSMEGPYKVGTKPHGHGDVHFLLHSSGLVRRWHEEGRKWILFFQDTNTLYLTTFLCSLGVSAKHGLHANVVTMPRKAKEAAGSIARLTHWDGRSIVANVEYNQLEPLLKATGHHEGDVNGPDGFSPYPGNTNELLFSLSEYVSELEENGGQMPEFINPKYTDESRTKFKSPTRLECMMQDFLKVINASKAKVGFTRYPLTFGYFPCKNDIITAARLASQGTPPHGAASAEAAVYDANCTMLRLLGVSVADAEERHWKGGPQLMGPAVVLWPDFAPSMLELRKRLTLPSAVCIASGSTLEIRGDVYLRELELNGALRIVAGPGVTLHIPKLKVQNRSQSFEALTDGEQNGEAPEELRIRGYRCVTYELERIEATEAGVYTLTEDKKLIPKLE</sequence>
<dbReference type="Gene3D" id="2.160.10.30">
    <property type="match status" value="1"/>
</dbReference>
<comment type="caution">
    <text evidence="8">The sequence shown here is derived from an EMBL/GenBank/DDBJ whole genome shotgun (WGS) entry which is preliminary data.</text>
</comment>
<comment type="cofactor">
    <cofactor evidence="1">
        <name>Mn(2+)</name>
        <dbReference type="ChEBI" id="CHEBI:29035"/>
    </cofactor>
</comment>
<evidence type="ECO:0000256" key="5">
    <source>
        <dbReference type="ARBA" id="ARBA00038047"/>
    </source>
</evidence>
<evidence type="ECO:0000313" key="9">
    <source>
        <dbReference type="EMBL" id="CAL4788942.1"/>
    </source>
</evidence>
<evidence type="ECO:0000256" key="2">
    <source>
        <dbReference type="ARBA" id="ARBA00001946"/>
    </source>
</evidence>
<dbReference type="OrthoDB" id="532420at2759"/>
<dbReference type="Proteomes" id="UP001152797">
    <property type="component" value="Unassembled WGS sequence"/>
</dbReference>
<dbReference type="GO" id="GO:0003977">
    <property type="term" value="F:UDP-N-acetylglucosamine diphosphorylase activity"/>
    <property type="evidence" value="ECO:0007669"/>
    <property type="project" value="TreeGrafter"/>
</dbReference>
<proteinExistence type="inferred from homology"/>
<comment type="cofactor">
    <cofactor evidence="2">
        <name>Mg(2+)</name>
        <dbReference type="ChEBI" id="CHEBI:18420"/>
    </cofactor>
</comment>
<evidence type="ECO:0000256" key="1">
    <source>
        <dbReference type="ARBA" id="ARBA00001936"/>
    </source>
</evidence>
<dbReference type="EMBL" id="CAMXCT010002972">
    <property type="protein sequence ID" value="CAI4001630.1"/>
    <property type="molecule type" value="Genomic_DNA"/>
</dbReference>
<evidence type="ECO:0000313" key="8">
    <source>
        <dbReference type="EMBL" id="CAI4001630.1"/>
    </source>
</evidence>
<reference evidence="9 10" key="2">
    <citation type="submission" date="2024-05" db="EMBL/GenBank/DDBJ databases">
        <authorList>
            <person name="Chen Y."/>
            <person name="Shah S."/>
            <person name="Dougan E. K."/>
            <person name="Thang M."/>
            <person name="Chan C."/>
        </authorList>
    </citation>
    <scope>NUCLEOTIDE SEQUENCE [LARGE SCALE GENOMIC DNA]</scope>
</reference>
<dbReference type="PANTHER" id="PTHR11952:SF9">
    <property type="entry name" value="UDP-SUGAR PYROPHOSPHORYLASE"/>
    <property type="match status" value="1"/>
</dbReference>
<protein>
    <recommendedName>
        <fullName evidence="6">UTP-monosaccharide-1-phosphate uridylyltransferase</fullName>
        <ecNumber evidence="6">2.7.7.64</ecNumber>
    </recommendedName>
</protein>
<dbReference type="InterPro" id="IPR039741">
    <property type="entry name" value="UDP-sugar_pyrophosphorylase"/>
</dbReference>
<dbReference type="EMBL" id="CAMXCT030002972">
    <property type="protein sequence ID" value="CAL4788942.1"/>
    <property type="molecule type" value="Genomic_DNA"/>
</dbReference>
<dbReference type="GO" id="GO:0051748">
    <property type="term" value="F:UTP-monosaccharide-1-phosphate uridylyltransferase activity"/>
    <property type="evidence" value="ECO:0007669"/>
    <property type="project" value="UniProtKB-EC"/>
</dbReference>
<comment type="catalytic activity">
    <reaction evidence="7">
        <text>a monosaccharide 1-phosphate + UTP + H(+) = a UDP-monosaccharide + diphosphate</text>
        <dbReference type="Rhea" id="RHEA:13205"/>
        <dbReference type="ChEBI" id="CHEBI:15378"/>
        <dbReference type="ChEBI" id="CHEBI:33019"/>
        <dbReference type="ChEBI" id="CHEBI:46398"/>
        <dbReference type="ChEBI" id="CHEBI:140358"/>
        <dbReference type="ChEBI" id="CHEBI:140359"/>
        <dbReference type="EC" id="2.7.7.64"/>
    </reaction>
</comment>
<evidence type="ECO:0000256" key="3">
    <source>
        <dbReference type="ARBA" id="ARBA00022679"/>
    </source>
</evidence>